<evidence type="ECO:0000256" key="5">
    <source>
        <dbReference type="ARBA" id="ARBA00022759"/>
    </source>
</evidence>
<dbReference type="AlphaFoldDB" id="A0A7R8CMF5"/>
<evidence type="ECO:0000256" key="11">
    <source>
        <dbReference type="ARBA" id="ARBA00023242"/>
    </source>
</evidence>
<dbReference type="EC" id="3.1.22.-" evidence="13"/>
<evidence type="ECO:0000256" key="3">
    <source>
        <dbReference type="ARBA" id="ARBA00022722"/>
    </source>
</evidence>
<dbReference type="EMBL" id="HG994581">
    <property type="protein sequence ID" value="CAF2864824.1"/>
    <property type="molecule type" value="Genomic_DNA"/>
</dbReference>
<dbReference type="Gene3D" id="1.10.150.670">
    <property type="entry name" value="Crossover junction endonuclease EME1, DNA-binding domain"/>
    <property type="match status" value="1"/>
</dbReference>
<dbReference type="GO" id="GO:0008821">
    <property type="term" value="F:crossover junction DNA endonuclease activity"/>
    <property type="evidence" value="ECO:0007669"/>
    <property type="project" value="TreeGrafter"/>
</dbReference>
<keyword evidence="10" id="KW-0234">DNA repair</keyword>
<evidence type="ECO:0000256" key="4">
    <source>
        <dbReference type="ARBA" id="ARBA00022723"/>
    </source>
</evidence>
<keyword evidence="4" id="KW-0479">Metal-binding</keyword>
<dbReference type="GO" id="GO:0000712">
    <property type="term" value="P:resolution of meiotic recombination intermediates"/>
    <property type="evidence" value="ECO:0007669"/>
    <property type="project" value="TreeGrafter"/>
</dbReference>
<evidence type="ECO:0000256" key="12">
    <source>
        <dbReference type="ARBA" id="ARBA00023254"/>
    </source>
</evidence>
<evidence type="ECO:0000256" key="8">
    <source>
        <dbReference type="ARBA" id="ARBA00022842"/>
    </source>
</evidence>
<evidence type="ECO:0000256" key="9">
    <source>
        <dbReference type="ARBA" id="ARBA00023172"/>
    </source>
</evidence>
<keyword evidence="11" id="KW-0539">Nucleus</keyword>
<dbReference type="Pfam" id="PF21292">
    <property type="entry name" value="EME1-MUS81_C"/>
    <property type="match status" value="1"/>
</dbReference>
<keyword evidence="8" id="KW-0460">Magnesium</keyword>
<proteinExistence type="predicted"/>
<gene>
    <name evidence="13" type="ORF">LSAA_6183</name>
</gene>
<dbReference type="OrthoDB" id="343092at2759"/>
<evidence type="ECO:0000256" key="1">
    <source>
        <dbReference type="ARBA" id="ARBA00001946"/>
    </source>
</evidence>
<dbReference type="Gene3D" id="3.40.50.10130">
    <property type="match status" value="1"/>
</dbReference>
<dbReference type="GO" id="GO:0048476">
    <property type="term" value="C:Holliday junction resolvase complex"/>
    <property type="evidence" value="ECO:0007669"/>
    <property type="project" value="InterPro"/>
</dbReference>
<comment type="cofactor">
    <cofactor evidence="1">
        <name>Mg(2+)</name>
        <dbReference type="ChEBI" id="CHEBI:18420"/>
    </cofactor>
</comment>
<keyword evidence="7 13" id="KW-0378">Hydrolase</keyword>
<evidence type="ECO:0000313" key="14">
    <source>
        <dbReference type="Proteomes" id="UP000675881"/>
    </source>
</evidence>
<name>A0A7R8CMF5_LEPSM</name>
<evidence type="ECO:0000256" key="7">
    <source>
        <dbReference type="ARBA" id="ARBA00022801"/>
    </source>
</evidence>
<keyword evidence="9" id="KW-0233">DNA recombination</keyword>
<dbReference type="PANTHER" id="PTHR21077">
    <property type="entry name" value="EME1 PROTEIN"/>
    <property type="match status" value="1"/>
</dbReference>
<dbReference type="GO" id="GO:0005634">
    <property type="term" value="C:nucleus"/>
    <property type="evidence" value="ECO:0007669"/>
    <property type="project" value="UniProtKB-SubCell"/>
</dbReference>
<keyword evidence="14" id="KW-1185">Reference proteome</keyword>
<reference evidence="13" key="1">
    <citation type="submission" date="2021-02" db="EMBL/GenBank/DDBJ databases">
        <authorList>
            <person name="Bekaert M."/>
        </authorList>
    </citation>
    <scope>NUCLEOTIDE SEQUENCE</scope>
    <source>
        <strain evidence="13">IoA-00</strain>
    </source>
</reference>
<dbReference type="InterPro" id="IPR042530">
    <property type="entry name" value="EME1/EME2_C"/>
</dbReference>
<dbReference type="PANTHER" id="PTHR21077:SF5">
    <property type="entry name" value="CROSSOVER JUNCTION ENDONUCLEASE MMS4"/>
    <property type="match status" value="1"/>
</dbReference>
<comment type="subcellular location">
    <subcellularLocation>
        <location evidence="2">Nucleus</location>
    </subcellularLocation>
</comment>
<keyword evidence="12" id="KW-0469">Meiosis</keyword>
<dbReference type="Proteomes" id="UP000675881">
    <property type="component" value="Chromosome 2"/>
</dbReference>
<evidence type="ECO:0000256" key="2">
    <source>
        <dbReference type="ARBA" id="ARBA00004123"/>
    </source>
</evidence>
<sequence length="304" mass="34235">MTELRVVYTVAHTYLLTTNKGEPGIIVLIDPSVVNSVPGPFILRSLSSSEDNPLISTKRKTFTYRVQPLEIYSSISWRIKKDLEWSLSPQHLIILKGSELGELIFRNGFDTWLSHLNCSKNVTVIVYQYQSYFGQVERFAQKKKTARVRGETLASNQGPIVTHLHAQKALCDAQLKHGINYIIFNTDYDKIGDVVYHYTRAISECEEKERKRISSDDYGFYAPSAKGNIAELIGQKAITNIYPSPSALIKALSRAEYPEKLLADIQVRRGADLMTGGSIKIGIEASRKIAKMFLSLDGNEMLQK</sequence>
<keyword evidence="6" id="KW-0227">DNA damage</keyword>
<dbReference type="GO" id="GO:0006302">
    <property type="term" value="P:double-strand break repair"/>
    <property type="evidence" value="ECO:0007669"/>
    <property type="project" value="TreeGrafter"/>
</dbReference>
<evidence type="ECO:0000256" key="10">
    <source>
        <dbReference type="ARBA" id="ARBA00023204"/>
    </source>
</evidence>
<protein>
    <submittedName>
        <fullName evidence="13">EME1</fullName>
        <ecNumber evidence="13">3.1.22.-</ecNumber>
    </submittedName>
</protein>
<organism evidence="13 14">
    <name type="scientific">Lepeophtheirus salmonis</name>
    <name type="common">Salmon louse</name>
    <name type="synonym">Caligus salmonis</name>
    <dbReference type="NCBI Taxonomy" id="72036"/>
    <lineage>
        <taxon>Eukaryota</taxon>
        <taxon>Metazoa</taxon>
        <taxon>Ecdysozoa</taxon>
        <taxon>Arthropoda</taxon>
        <taxon>Crustacea</taxon>
        <taxon>Multicrustacea</taxon>
        <taxon>Hexanauplia</taxon>
        <taxon>Copepoda</taxon>
        <taxon>Siphonostomatoida</taxon>
        <taxon>Caligidae</taxon>
        <taxon>Lepeophtheirus</taxon>
    </lineage>
</organism>
<accession>A0A7R8CMF5</accession>
<evidence type="ECO:0000256" key="6">
    <source>
        <dbReference type="ARBA" id="ARBA00022763"/>
    </source>
</evidence>
<dbReference type="GO" id="GO:0031573">
    <property type="term" value="P:mitotic intra-S DNA damage checkpoint signaling"/>
    <property type="evidence" value="ECO:0007669"/>
    <property type="project" value="TreeGrafter"/>
</dbReference>
<dbReference type="GO" id="GO:0046872">
    <property type="term" value="F:metal ion binding"/>
    <property type="evidence" value="ECO:0007669"/>
    <property type="project" value="UniProtKB-KW"/>
</dbReference>
<dbReference type="GO" id="GO:0031297">
    <property type="term" value="P:replication fork processing"/>
    <property type="evidence" value="ECO:0007669"/>
    <property type="project" value="TreeGrafter"/>
</dbReference>
<evidence type="ECO:0000313" key="13">
    <source>
        <dbReference type="EMBL" id="CAF2864824.1"/>
    </source>
</evidence>
<keyword evidence="5" id="KW-0255">Endonuclease</keyword>
<keyword evidence="3" id="KW-0540">Nuclease</keyword>
<dbReference type="InterPro" id="IPR033310">
    <property type="entry name" value="Mms4/EME1/EME2"/>
</dbReference>